<reference evidence="1" key="1">
    <citation type="submission" date="2018-02" db="EMBL/GenBank/DDBJ databases">
        <authorList>
            <person name="Silar P."/>
        </authorList>
    </citation>
    <scope>NUCLEOTIDE SEQUENCE [LARGE SCALE GENOMIC DNA]</scope>
    <source>
        <strain evidence="1">T</strain>
    </source>
</reference>
<evidence type="ECO:0000313" key="2">
    <source>
        <dbReference type="Proteomes" id="UP000280685"/>
    </source>
</evidence>
<keyword evidence="2" id="KW-1185">Reference proteome</keyword>
<name>A0ABY6SFT1_PODCO</name>
<evidence type="ECO:0000313" key="1">
    <source>
        <dbReference type="EMBL" id="VBB81760.1"/>
    </source>
</evidence>
<proteinExistence type="predicted"/>
<sequence>MESPQQVAVMNAFDWSMIRKWPLYVRPCFPSSVDLDTNILSGARLDIIDDDQEITRSGDVIKAAANTTVDELYTKHKMSIDGLRRDALRMQGQSHHIALIEPPTIAKIFETFFAAAMARIEELHIRAGPGRFW</sequence>
<dbReference type="Proteomes" id="UP000280685">
    <property type="component" value="Chromosome 5"/>
</dbReference>
<dbReference type="EMBL" id="LR026968">
    <property type="protein sequence ID" value="VBB81760.1"/>
    <property type="molecule type" value="Genomic_DNA"/>
</dbReference>
<gene>
    <name evidence="1" type="ORF">PODCO_508073</name>
</gene>
<organism evidence="1 2">
    <name type="scientific">Podospora comata</name>
    <dbReference type="NCBI Taxonomy" id="48703"/>
    <lineage>
        <taxon>Eukaryota</taxon>
        <taxon>Fungi</taxon>
        <taxon>Dikarya</taxon>
        <taxon>Ascomycota</taxon>
        <taxon>Pezizomycotina</taxon>
        <taxon>Sordariomycetes</taxon>
        <taxon>Sordariomycetidae</taxon>
        <taxon>Sordariales</taxon>
        <taxon>Podosporaceae</taxon>
        <taxon>Podospora</taxon>
    </lineage>
</organism>
<accession>A0ABY6SFT1</accession>
<protein>
    <submittedName>
        <fullName evidence="1">Uncharacterized protein</fullName>
    </submittedName>
</protein>